<keyword evidence="1" id="KW-0812">Transmembrane</keyword>
<feature type="transmembrane region" description="Helical" evidence="1">
    <location>
        <begin position="248"/>
        <end position="269"/>
    </location>
</feature>
<evidence type="ECO:0000256" key="1">
    <source>
        <dbReference type="SAM" id="Phobius"/>
    </source>
</evidence>
<feature type="transmembrane region" description="Helical" evidence="1">
    <location>
        <begin position="214"/>
        <end position="236"/>
    </location>
</feature>
<evidence type="ECO:0000256" key="2">
    <source>
        <dbReference type="SAM" id="SignalP"/>
    </source>
</evidence>
<feature type="transmembrane region" description="Helical" evidence="1">
    <location>
        <begin position="137"/>
        <end position="155"/>
    </location>
</feature>
<protein>
    <submittedName>
        <fullName evidence="3">Uncharacterized protein</fullName>
    </submittedName>
</protein>
<evidence type="ECO:0000313" key="3">
    <source>
        <dbReference type="EMBL" id="KAF9446097.1"/>
    </source>
</evidence>
<proteinExistence type="predicted"/>
<feature type="transmembrane region" description="Helical" evidence="1">
    <location>
        <begin position="38"/>
        <end position="60"/>
    </location>
</feature>
<dbReference type="AlphaFoldDB" id="A0A9P5X9X5"/>
<gene>
    <name evidence="3" type="ORF">P691DRAFT_733903</name>
</gene>
<feature type="transmembrane region" description="Helical" evidence="1">
    <location>
        <begin position="289"/>
        <end position="308"/>
    </location>
</feature>
<dbReference type="Proteomes" id="UP000807342">
    <property type="component" value="Unassembled WGS sequence"/>
</dbReference>
<dbReference type="OrthoDB" id="3047413at2759"/>
<evidence type="ECO:0000313" key="4">
    <source>
        <dbReference type="Proteomes" id="UP000807342"/>
    </source>
</evidence>
<keyword evidence="2" id="KW-0732">Signal</keyword>
<sequence length="309" mass="34601">MVPPRRTLCSVILWSSVVIFNLLHSVGAQTTSKAPFELILTPIHTVAFVFTFIFGLFFALQALTAAGKLGNADKLLPSGRRGAIYFTGRIYPFPLFLATISLIVYYVLSAITIVFTLNESKADLRVLSLHFAAGRNVALQLTHWFIVCTLLVLLFERERFNWEKESKPIYMFKLGFDLALLVISLSIIIALNSLDSVFLTLNTKQREDVVHLGPVYVAFNAILTVDVVASTFWTWFRLKARSVPDSIMIGQVVKFISPMLLIQMVYEIVQYAISHSHILTTGAHTVDALLLSRILVTGFTNAFIVWVAL</sequence>
<feature type="chain" id="PRO_5040422389" evidence="2">
    <location>
        <begin position="29"/>
        <end position="309"/>
    </location>
</feature>
<keyword evidence="1" id="KW-0472">Membrane</keyword>
<feature type="transmembrane region" description="Helical" evidence="1">
    <location>
        <begin position="176"/>
        <end position="194"/>
    </location>
</feature>
<organism evidence="3 4">
    <name type="scientific">Macrolepiota fuliginosa MF-IS2</name>
    <dbReference type="NCBI Taxonomy" id="1400762"/>
    <lineage>
        <taxon>Eukaryota</taxon>
        <taxon>Fungi</taxon>
        <taxon>Dikarya</taxon>
        <taxon>Basidiomycota</taxon>
        <taxon>Agaricomycotina</taxon>
        <taxon>Agaricomycetes</taxon>
        <taxon>Agaricomycetidae</taxon>
        <taxon>Agaricales</taxon>
        <taxon>Agaricineae</taxon>
        <taxon>Agaricaceae</taxon>
        <taxon>Macrolepiota</taxon>
    </lineage>
</organism>
<dbReference type="EMBL" id="MU151263">
    <property type="protein sequence ID" value="KAF9446097.1"/>
    <property type="molecule type" value="Genomic_DNA"/>
</dbReference>
<reference evidence="3" key="1">
    <citation type="submission" date="2020-11" db="EMBL/GenBank/DDBJ databases">
        <authorList>
            <consortium name="DOE Joint Genome Institute"/>
            <person name="Ahrendt S."/>
            <person name="Riley R."/>
            <person name="Andreopoulos W."/>
            <person name="Labutti K."/>
            <person name="Pangilinan J."/>
            <person name="Ruiz-Duenas F.J."/>
            <person name="Barrasa J.M."/>
            <person name="Sanchez-Garcia M."/>
            <person name="Camarero S."/>
            <person name="Miyauchi S."/>
            <person name="Serrano A."/>
            <person name="Linde D."/>
            <person name="Babiker R."/>
            <person name="Drula E."/>
            <person name="Ayuso-Fernandez I."/>
            <person name="Pacheco R."/>
            <person name="Padilla G."/>
            <person name="Ferreira P."/>
            <person name="Barriuso J."/>
            <person name="Kellner H."/>
            <person name="Castanera R."/>
            <person name="Alfaro M."/>
            <person name="Ramirez L."/>
            <person name="Pisabarro A.G."/>
            <person name="Kuo A."/>
            <person name="Tritt A."/>
            <person name="Lipzen A."/>
            <person name="He G."/>
            <person name="Yan M."/>
            <person name="Ng V."/>
            <person name="Cullen D."/>
            <person name="Martin F."/>
            <person name="Rosso M.-N."/>
            <person name="Henrissat B."/>
            <person name="Hibbett D."/>
            <person name="Martinez A.T."/>
            <person name="Grigoriev I.V."/>
        </authorList>
    </citation>
    <scope>NUCLEOTIDE SEQUENCE</scope>
    <source>
        <strain evidence="3">MF-IS2</strain>
    </source>
</reference>
<accession>A0A9P5X9X5</accession>
<feature type="signal peptide" evidence="2">
    <location>
        <begin position="1"/>
        <end position="28"/>
    </location>
</feature>
<feature type="transmembrane region" description="Helical" evidence="1">
    <location>
        <begin position="90"/>
        <end position="117"/>
    </location>
</feature>
<name>A0A9P5X9X5_9AGAR</name>
<comment type="caution">
    <text evidence="3">The sequence shown here is derived from an EMBL/GenBank/DDBJ whole genome shotgun (WGS) entry which is preliminary data.</text>
</comment>
<keyword evidence="1" id="KW-1133">Transmembrane helix</keyword>
<keyword evidence="4" id="KW-1185">Reference proteome</keyword>